<dbReference type="Gene3D" id="1.20.1600.10">
    <property type="entry name" value="Outer membrane efflux proteins (OEP)"/>
    <property type="match status" value="1"/>
</dbReference>
<dbReference type="PANTHER" id="PTHR30203">
    <property type="entry name" value="OUTER MEMBRANE CATION EFFLUX PROTEIN"/>
    <property type="match status" value="1"/>
</dbReference>
<gene>
    <name evidence="3" type="ORF">SAMN05660653_00406</name>
</gene>
<sequence>MRNALRIIWVMAFLFILTGCASVPADRGAGSVAAMAVERRGHLPELSPDVFERPQLQGETLTRADTVRLAVTHNPELRKLYADLGIASADVLQAGRLSNPNFSASIMTSSESGMANQLTFGLAQNFADLLLMPSRRRISEGQLERTKTEVAAAILDLIARTEAAFYRLAAAREIARLRELQERASGLSSELAGRFREAGNISALALHLEQAAASEARLAAVDARMLVEEARFELNRLMGLHASEAVWSVEQGLALPVVAEDDPNEILILAHEQRLELVSVRRELDLLAEGVTLARRYRYIGEAELGVEFERETDRSRLFGPFISLSLPLFNQNQGAILRSDARLEAGLARLDALEIATGNEVYLAHQRVLGAREKVFEYRDVLVPSRVDIVERTQERVNFMLDDVFDLIRAKQQEYDAYHGYVEAVRDYWIARTELARLVGTELPSGLRFKKELIRLPELIDPDEAAEHDHSEHDHDEPDHEHHAPEPENHEHHHHGGH</sequence>
<dbReference type="STRING" id="617002.SAMN05660653_00406"/>
<dbReference type="PANTHER" id="PTHR30203:SF24">
    <property type="entry name" value="BLR4935 PROTEIN"/>
    <property type="match status" value="1"/>
</dbReference>
<feature type="compositionally biased region" description="Basic and acidic residues" evidence="2">
    <location>
        <begin position="467"/>
        <end position="492"/>
    </location>
</feature>
<dbReference type="PROSITE" id="PS51257">
    <property type="entry name" value="PROKAR_LIPOPROTEIN"/>
    <property type="match status" value="1"/>
</dbReference>
<organism evidence="3 4">
    <name type="scientific">Desulfonatronum thiosulfatophilum</name>
    <dbReference type="NCBI Taxonomy" id="617002"/>
    <lineage>
        <taxon>Bacteria</taxon>
        <taxon>Pseudomonadati</taxon>
        <taxon>Thermodesulfobacteriota</taxon>
        <taxon>Desulfovibrionia</taxon>
        <taxon>Desulfovibrionales</taxon>
        <taxon>Desulfonatronaceae</taxon>
        <taxon>Desulfonatronum</taxon>
    </lineage>
</organism>
<dbReference type="InterPro" id="IPR010131">
    <property type="entry name" value="MdtP/NodT-like"/>
</dbReference>
<accession>A0A1G6AJJ2</accession>
<dbReference type="SUPFAM" id="SSF56954">
    <property type="entry name" value="Outer membrane efflux proteins (OEP)"/>
    <property type="match status" value="1"/>
</dbReference>
<protein>
    <submittedName>
        <fullName evidence="3">Outer membrane efflux protein</fullName>
    </submittedName>
</protein>
<feature type="region of interest" description="Disordered" evidence="2">
    <location>
        <begin position="467"/>
        <end position="499"/>
    </location>
</feature>
<dbReference type="GO" id="GO:0015562">
    <property type="term" value="F:efflux transmembrane transporter activity"/>
    <property type="evidence" value="ECO:0007669"/>
    <property type="project" value="InterPro"/>
</dbReference>
<dbReference type="InterPro" id="IPR003423">
    <property type="entry name" value="OMP_efflux"/>
</dbReference>
<keyword evidence="4" id="KW-1185">Reference proteome</keyword>
<name>A0A1G6AJJ2_9BACT</name>
<reference evidence="3 4" key="1">
    <citation type="submission" date="2016-10" db="EMBL/GenBank/DDBJ databases">
        <authorList>
            <person name="de Groot N.N."/>
        </authorList>
    </citation>
    <scope>NUCLEOTIDE SEQUENCE [LARGE SCALE GENOMIC DNA]</scope>
    <source>
        <strain evidence="3 4">ASO4-2</strain>
    </source>
</reference>
<dbReference type="Proteomes" id="UP000198771">
    <property type="component" value="Unassembled WGS sequence"/>
</dbReference>
<evidence type="ECO:0000313" key="3">
    <source>
        <dbReference type="EMBL" id="SDB08536.1"/>
    </source>
</evidence>
<dbReference type="AlphaFoldDB" id="A0A1G6AJJ2"/>
<evidence type="ECO:0000313" key="4">
    <source>
        <dbReference type="Proteomes" id="UP000198771"/>
    </source>
</evidence>
<proteinExistence type="inferred from homology"/>
<evidence type="ECO:0000256" key="2">
    <source>
        <dbReference type="SAM" id="MobiDB-lite"/>
    </source>
</evidence>
<comment type="similarity">
    <text evidence="1">Belongs to the outer membrane factor (OMF) (TC 1.B.17) family.</text>
</comment>
<evidence type="ECO:0000256" key="1">
    <source>
        <dbReference type="ARBA" id="ARBA00007613"/>
    </source>
</evidence>
<dbReference type="Pfam" id="PF02321">
    <property type="entry name" value="OEP"/>
    <property type="match status" value="1"/>
</dbReference>
<dbReference type="EMBL" id="FMXO01000002">
    <property type="protein sequence ID" value="SDB08536.1"/>
    <property type="molecule type" value="Genomic_DNA"/>
</dbReference>